<comment type="caution">
    <text evidence="1">The sequence shown here is derived from an EMBL/GenBank/DDBJ whole genome shotgun (WGS) entry which is preliminary data.</text>
</comment>
<evidence type="ECO:0000313" key="2">
    <source>
        <dbReference type="Proteomes" id="UP000713880"/>
    </source>
</evidence>
<dbReference type="RefSeq" id="WP_204907845.1">
    <property type="nucleotide sequence ID" value="NZ_JACJLV010000003.1"/>
</dbReference>
<reference evidence="1" key="1">
    <citation type="submission" date="2020-08" db="EMBL/GenBank/DDBJ databases">
        <authorList>
            <person name="Cejkova D."/>
            <person name="Kubasova T."/>
            <person name="Jahodarova E."/>
            <person name="Rychlik I."/>
        </authorList>
    </citation>
    <scope>NUCLEOTIDE SEQUENCE</scope>
    <source>
        <strain evidence="1">An420c</strain>
    </source>
</reference>
<evidence type="ECO:0000313" key="1">
    <source>
        <dbReference type="EMBL" id="MBM6825782.1"/>
    </source>
</evidence>
<dbReference type="AlphaFoldDB" id="A0A938X061"/>
<dbReference type="Proteomes" id="UP000713880">
    <property type="component" value="Unassembled WGS sequence"/>
</dbReference>
<keyword evidence="2" id="KW-1185">Reference proteome</keyword>
<accession>A0A938X061</accession>
<gene>
    <name evidence="1" type="ORF">H6A13_01510</name>
</gene>
<organism evidence="1 2">
    <name type="scientific">Mordavella massiliensis</name>
    <dbReference type="NCBI Taxonomy" id="1871024"/>
    <lineage>
        <taxon>Bacteria</taxon>
        <taxon>Bacillati</taxon>
        <taxon>Bacillota</taxon>
        <taxon>Clostridia</taxon>
        <taxon>Eubacteriales</taxon>
        <taxon>Clostridiaceae</taxon>
        <taxon>Mordavella</taxon>
    </lineage>
</organism>
<name>A0A938X061_9CLOT</name>
<protein>
    <submittedName>
        <fullName evidence="1">Uncharacterized protein</fullName>
    </submittedName>
</protein>
<dbReference type="EMBL" id="JACJLV010000003">
    <property type="protein sequence ID" value="MBM6825782.1"/>
    <property type="molecule type" value="Genomic_DNA"/>
</dbReference>
<sequence>MSTEKEELRDMFRELTEYEKQKVDLGINGVPASPMQIVQAHIMCEDTGYMRDYVLNEDGDIKALWFNRVEP</sequence>
<reference evidence="1" key="2">
    <citation type="journal article" date="2021" name="Sci. Rep.">
        <title>The distribution of antibiotic resistance genes in chicken gut microbiota commensals.</title>
        <authorList>
            <person name="Juricova H."/>
            <person name="Matiasovicova J."/>
            <person name="Kubasova T."/>
            <person name="Cejkova D."/>
            <person name="Rychlik I."/>
        </authorList>
    </citation>
    <scope>NUCLEOTIDE SEQUENCE</scope>
    <source>
        <strain evidence="1">An420c</strain>
    </source>
</reference>
<proteinExistence type="predicted"/>